<evidence type="ECO:0000313" key="7">
    <source>
        <dbReference type="EMBL" id="TQQ84513.1"/>
    </source>
</evidence>
<feature type="domain" description="PTS EIIA type-2" evidence="6">
    <location>
        <begin position="2"/>
        <end position="147"/>
    </location>
</feature>
<dbReference type="OrthoDB" id="95460at2"/>
<sequence length="147" mass="16383">MNLVTKENVNFNLNTTTKEETLKELASMAFKLGKVSDSDTFFKALCERETESTTGFGNGIAIPHARHACVKEAGILFVRCSNDIEWESLDGDPVNVCVCLIAPDDQNDFHLKTLSKFARKLMHEDFVDVLKNASEEDVLKSINEVIA</sequence>
<evidence type="ECO:0000256" key="4">
    <source>
        <dbReference type="ARBA" id="ARBA00022679"/>
    </source>
</evidence>
<dbReference type="InterPro" id="IPR051541">
    <property type="entry name" value="PTS_SugarTrans_NitroReg"/>
</dbReference>
<keyword evidence="1" id="KW-0813">Transport</keyword>
<evidence type="ECO:0000256" key="1">
    <source>
        <dbReference type="ARBA" id="ARBA00022448"/>
    </source>
</evidence>
<dbReference type="PANTHER" id="PTHR47738">
    <property type="entry name" value="PTS SYSTEM FRUCTOSE-LIKE EIIA COMPONENT-RELATED"/>
    <property type="match status" value="1"/>
</dbReference>
<evidence type="ECO:0000313" key="8">
    <source>
        <dbReference type="Proteomes" id="UP000317863"/>
    </source>
</evidence>
<dbReference type="InterPro" id="IPR004715">
    <property type="entry name" value="PTS_IIA_fruc"/>
</dbReference>
<dbReference type="InterPro" id="IPR002178">
    <property type="entry name" value="PTS_EIIA_type-2_dom"/>
</dbReference>
<dbReference type="PROSITE" id="PS00372">
    <property type="entry name" value="PTS_EIIA_TYPE_2_HIS"/>
    <property type="match status" value="1"/>
</dbReference>
<dbReference type="NCBIfam" id="TIGR00848">
    <property type="entry name" value="fruA"/>
    <property type="match status" value="1"/>
</dbReference>
<keyword evidence="4" id="KW-0808">Transferase</keyword>
<dbReference type="Pfam" id="PF00359">
    <property type="entry name" value="PTS_EIIA_2"/>
    <property type="match status" value="1"/>
</dbReference>
<dbReference type="GO" id="GO:0008982">
    <property type="term" value="F:protein-N(PI)-phosphohistidine-sugar phosphotransferase activity"/>
    <property type="evidence" value="ECO:0007669"/>
    <property type="project" value="InterPro"/>
</dbReference>
<dbReference type="InterPro" id="IPR016152">
    <property type="entry name" value="PTrfase/Anion_transptr"/>
</dbReference>
<dbReference type="PANTHER" id="PTHR47738:SF2">
    <property type="entry name" value="PTS SYSTEM FRUCTOSE-LIKE EIIA COMPONENT"/>
    <property type="match status" value="1"/>
</dbReference>
<dbReference type="AlphaFoldDB" id="A0A544QUY3"/>
<accession>A0A544QUY3</accession>
<dbReference type="Proteomes" id="UP000317863">
    <property type="component" value="Unassembled WGS sequence"/>
</dbReference>
<gene>
    <name evidence="7" type="ORF">EXD82_05855</name>
</gene>
<dbReference type="CDD" id="cd00211">
    <property type="entry name" value="PTS_IIA_fru"/>
    <property type="match status" value="1"/>
</dbReference>
<dbReference type="SUPFAM" id="SSF55804">
    <property type="entry name" value="Phoshotransferase/anion transport protein"/>
    <property type="match status" value="1"/>
</dbReference>
<dbReference type="Gene3D" id="3.40.930.10">
    <property type="entry name" value="Mannitol-specific EII, Chain A"/>
    <property type="match status" value="1"/>
</dbReference>
<keyword evidence="3" id="KW-0762">Sugar transport</keyword>
<dbReference type="PROSITE" id="PS51094">
    <property type="entry name" value="PTS_EIIA_TYPE_2"/>
    <property type="match status" value="1"/>
</dbReference>
<keyword evidence="8" id="KW-1185">Reference proteome</keyword>
<dbReference type="NCBIfam" id="NF007389">
    <property type="entry name" value="PRK09913.1"/>
    <property type="match status" value="1"/>
</dbReference>
<evidence type="ECO:0000256" key="5">
    <source>
        <dbReference type="ARBA" id="ARBA00022683"/>
    </source>
</evidence>
<dbReference type="GO" id="GO:0009401">
    <property type="term" value="P:phosphoenolpyruvate-dependent sugar phosphotransferase system"/>
    <property type="evidence" value="ECO:0007669"/>
    <property type="project" value="UniProtKB-KW"/>
</dbReference>
<protein>
    <submittedName>
        <fullName evidence="7">PTS fructose transporter subunit IIA</fullName>
    </submittedName>
</protein>
<evidence type="ECO:0000256" key="2">
    <source>
        <dbReference type="ARBA" id="ARBA00022553"/>
    </source>
</evidence>
<dbReference type="EMBL" id="SGJB01000009">
    <property type="protein sequence ID" value="TQQ84513.1"/>
    <property type="molecule type" value="Genomic_DNA"/>
</dbReference>
<dbReference type="GO" id="GO:0016020">
    <property type="term" value="C:membrane"/>
    <property type="evidence" value="ECO:0007669"/>
    <property type="project" value="InterPro"/>
</dbReference>
<proteinExistence type="predicted"/>
<dbReference type="RefSeq" id="WP_142535988.1">
    <property type="nucleotide sequence ID" value="NZ_SGJB01000009.1"/>
</dbReference>
<name>A0A544QUY3_9FIRM</name>
<reference evidence="7 8" key="1">
    <citation type="submission" date="2019-02" db="EMBL/GenBank/DDBJ databases">
        <title>Peptostreptococcaceae bacterium ZHW00191 nov., a new bacterium isolated from the human gut.</title>
        <authorList>
            <person name="Zhou H.-W."/>
            <person name="Chen X.-J."/>
        </authorList>
    </citation>
    <scope>NUCLEOTIDE SEQUENCE [LARGE SCALE GENOMIC DNA]</scope>
    <source>
        <strain evidence="7 8">ZHW00191</strain>
    </source>
</reference>
<evidence type="ECO:0000256" key="3">
    <source>
        <dbReference type="ARBA" id="ARBA00022597"/>
    </source>
</evidence>
<keyword evidence="5" id="KW-0598">Phosphotransferase system</keyword>
<keyword evidence="2" id="KW-0597">Phosphoprotein</keyword>
<evidence type="ECO:0000259" key="6">
    <source>
        <dbReference type="PROSITE" id="PS51094"/>
    </source>
</evidence>
<organism evidence="7 8">
    <name type="scientific">Peptacetobacter hominis</name>
    <dbReference type="NCBI Taxonomy" id="2743610"/>
    <lineage>
        <taxon>Bacteria</taxon>
        <taxon>Bacillati</taxon>
        <taxon>Bacillota</taxon>
        <taxon>Clostridia</taxon>
        <taxon>Peptostreptococcales</taxon>
        <taxon>Peptostreptococcaceae</taxon>
        <taxon>Peptacetobacter</taxon>
    </lineage>
</organism>
<comment type="caution">
    <text evidence="7">The sequence shown here is derived from an EMBL/GenBank/DDBJ whole genome shotgun (WGS) entry which is preliminary data.</text>
</comment>